<dbReference type="AlphaFoldDB" id="A0A1I7AZY9"/>
<evidence type="ECO:0000256" key="1">
    <source>
        <dbReference type="SAM" id="Phobius"/>
    </source>
</evidence>
<proteinExistence type="predicted"/>
<feature type="transmembrane region" description="Helical" evidence="1">
    <location>
        <begin position="24"/>
        <end position="46"/>
    </location>
</feature>
<dbReference type="EMBL" id="FPAW01000008">
    <property type="protein sequence ID" value="SFT80493.1"/>
    <property type="molecule type" value="Genomic_DNA"/>
</dbReference>
<accession>A0A1I7AZY9</accession>
<evidence type="ECO:0000313" key="3">
    <source>
        <dbReference type="Proteomes" id="UP000182466"/>
    </source>
</evidence>
<feature type="transmembrane region" description="Helical" evidence="1">
    <location>
        <begin position="58"/>
        <end position="79"/>
    </location>
</feature>
<reference evidence="2 3" key="1">
    <citation type="submission" date="2016-10" db="EMBL/GenBank/DDBJ databases">
        <authorList>
            <person name="de Groot N.N."/>
        </authorList>
    </citation>
    <scope>NUCLEOTIDE SEQUENCE [LARGE SCALE GENOMIC DNA]</scope>
    <source>
        <strain evidence="2 3">CGMCC 1.10959</strain>
    </source>
</reference>
<dbReference type="RefSeq" id="WP_139236353.1">
    <property type="nucleotide sequence ID" value="NZ_FPAW01000008.1"/>
</dbReference>
<keyword evidence="1" id="KW-1133">Transmembrane helix</keyword>
<protein>
    <submittedName>
        <fullName evidence="2">Uncharacterized protein</fullName>
    </submittedName>
</protein>
<dbReference type="Proteomes" id="UP000182466">
    <property type="component" value="Unassembled WGS sequence"/>
</dbReference>
<keyword evidence="3" id="KW-1185">Reference proteome</keyword>
<name>A0A1I7AZY9_9RHOB</name>
<keyword evidence="1" id="KW-0812">Transmembrane</keyword>
<dbReference type="STRING" id="999627.SAMN05216236_10851"/>
<organism evidence="2 3">
    <name type="scientific">Sedimentitalea nanhaiensis</name>
    <dbReference type="NCBI Taxonomy" id="999627"/>
    <lineage>
        <taxon>Bacteria</taxon>
        <taxon>Pseudomonadati</taxon>
        <taxon>Pseudomonadota</taxon>
        <taxon>Alphaproteobacteria</taxon>
        <taxon>Rhodobacterales</taxon>
        <taxon>Paracoccaceae</taxon>
        <taxon>Sedimentitalea</taxon>
    </lineage>
</organism>
<gene>
    <name evidence="2" type="ORF">SAMN05216236_10851</name>
</gene>
<keyword evidence="1" id="KW-0472">Membrane</keyword>
<evidence type="ECO:0000313" key="2">
    <source>
        <dbReference type="EMBL" id="SFT80493.1"/>
    </source>
</evidence>
<sequence>MSWKVVLAAVNDQLEILDFSRSPWALFIAAIIAVAVGFAYSTMHGVSIFEDGDSYVKASVKVAFVLAFLFALISFFRVVCSCVVPSESELTNAYEDEQAHRFVRKYAAAELGVRATARGASGWAEIWQGRADHL</sequence>